<feature type="domain" description="ABC transmembrane type-1" evidence="9">
    <location>
        <begin position="357"/>
        <end position="548"/>
    </location>
</feature>
<gene>
    <name evidence="10" type="primary">afuB</name>
    <name evidence="10" type="ORF">MESINF_1420</name>
</gene>
<keyword evidence="5 8" id="KW-0812">Transmembrane</keyword>
<evidence type="ECO:0000256" key="3">
    <source>
        <dbReference type="ARBA" id="ARBA00022475"/>
    </source>
</evidence>
<keyword evidence="11" id="KW-1185">Reference proteome</keyword>
<evidence type="ECO:0000256" key="5">
    <source>
        <dbReference type="ARBA" id="ARBA00022692"/>
    </source>
</evidence>
<keyword evidence="6 8" id="KW-1133">Transmembrane helix</keyword>
<keyword evidence="7 8" id="KW-0472">Membrane</keyword>
<dbReference type="GO" id="GO:0055085">
    <property type="term" value="P:transmembrane transport"/>
    <property type="evidence" value="ECO:0007669"/>
    <property type="project" value="InterPro"/>
</dbReference>
<feature type="transmembrane region" description="Helical" evidence="8">
    <location>
        <begin position="527"/>
        <end position="548"/>
    </location>
</feature>
<dbReference type="InterPro" id="IPR035906">
    <property type="entry name" value="MetI-like_sf"/>
</dbReference>
<dbReference type="AlphaFoldDB" id="A0A7Z7LF93"/>
<accession>A0A7Z7LF93</accession>
<feature type="transmembrane region" description="Helical" evidence="8">
    <location>
        <begin position="395"/>
        <end position="418"/>
    </location>
</feature>
<evidence type="ECO:0000256" key="2">
    <source>
        <dbReference type="ARBA" id="ARBA00022448"/>
    </source>
</evidence>
<dbReference type="CDD" id="cd06261">
    <property type="entry name" value="TM_PBP2"/>
    <property type="match status" value="2"/>
</dbReference>
<keyword evidence="4" id="KW-0997">Cell inner membrane</keyword>
<comment type="similarity">
    <text evidence="8">Belongs to the binding-protein-dependent transport system permease family.</text>
</comment>
<sequence>MLQRKIKADPFILGGTFVVIAILVVFPLTLLFLNSFKFDGAYTLQNYATVFQAKRNYTALFNSLKLGLFTSLFSVLLGAPLAWLVTRTNLPFAKLFRTLFILPYMIPPFIGAIAWSQLLNRRNGYINRLIQSIFGIEGYVFNVNTMPGLIWVMTLYLYPFVFITVAGALERMDPTLEEAARTCGSKTMKIMRDITLPLVAPSIAGGALLVFASSIANFGIPALVGMQGRVFVLTTMIYSYMHSGGFNGIATASALSIMLMVISVGALLINNFYLKKKQYTLISGKSMRPKTLDLGAWKIPCLIVALVVVFITVIMPFFSIGLTSLLDAWGADITWENLTFRNYRYILFEYGLTKDALKNSFLLAISAATICMVLGSLIAYISVKTKIRGRKALETIAQIPYTIPGTVVAIAMILAWSGSYGVNLYNTFWILLFAYVAHYVAFAVRTTSASLEQIHTSLEEAARISGGSWFTSLKDIVVPLIRPGLVAGWFLIFMPTLRELTMSILLWGPRTVTIGVAVFEMQEAGYVQISAAFATLLLLIVIAGNLLVKWLTRGKVGI</sequence>
<name>A0A7Z7LF93_9BACT</name>
<dbReference type="EMBL" id="LS974202">
    <property type="protein sequence ID" value="SSC12864.1"/>
    <property type="molecule type" value="Genomic_DNA"/>
</dbReference>
<feature type="domain" description="ABC transmembrane type-1" evidence="9">
    <location>
        <begin position="60"/>
        <end position="270"/>
    </location>
</feature>
<dbReference type="Pfam" id="PF00528">
    <property type="entry name" value="BPD_transp_1"/>
    <property type="match status" value="2"/>
</dbReference>
<dbReference type="GO" id="GO:0005886">
    <property type="term" value="C:plasma membrane"/>
    <property type="evidence" value="ECO:0007669"/>
    <property type="project" value="UniProtKB-SubCell"/>
</dbReference>
<dbReference type="KEGG" id="minf:MESINF_1420"/>
<evidence type="ECO:0000256" key="1">
    <source>
        <dbReference type="ARBA" id="ARBA00004429"/>
    </source>
</evidence>
<feature type="transmembrane region" description="Helical" evidence="8">
    <location>
        <begin position="198"/>
        <end position="224"/>
    </location>
</feature>
<evidence type="ECO:0000313" key="10">
    <source>
        <dbReference type="EMBL" id="SSC12864.1"/>
    </source>
</evidence>
<feature type="transmembrane region" description="Helical" evidence="8">
    <location>
        <begin position="149"/>
        <end position="169"/>
    </location>
</feature>
<evidence type="ECO:0000256" key="8">
    <source>
        <dbReference type="RuleBase" id="RU363032"/>
    </source>
</evidence>
<dbReference type="Proteomes" id="UP000250796">
    <property type="component" value="Chromosome MESINF"/>
</dbReference>
<dbReference type="InterPro" id="IPR000515">
    <property type="entry name" value="MetI-like"/>
</dbReference>
<feature type="transmembrane region" description="Helical" evidence="8">
    <location>
        <begin position="361"/>
        <end position="383"/>
    </location>
</feature>
<organism evidence="10 11">
    <name type="scientific">Mesotoga infera</name>
    <dbReference type="NCBI Taxonomy" id="1236046"/>
    <lineage>
        <taxon>Bacteria</taxon>
        <taxon>Thermotogati</taxon>
        <taxon>Thermotogota</taxon>
        <taxon>Thermotogae</taxon>
        <taxon>Kosmotogales</taxon>
        <taxon>Kosmotogaceae</taxon>
        <taxon>Mesotoga</taxon>
    </lineage>
</organism>
<proteinExistence type="inferred from homology"/>
<evidence type="ECO:0000313" key="11">
    <source>
        <dbReference type="Proteomes" id="UP000250796"/>
    </source>
</evidence>
<evidence type="ECO:0000259" key="9">
    <source>
        <dbReference type="PROSITE" id="PS50928"/>
    </source>
</evidence>
<feature type="transmembrane region" description="Helical" evidence="8">
    <location>
        <begin position="12"/>
        <end position="33"/>
    </location>
</feature>
<dbReference type="PROSITE" id="PS50928">
    <property type="entry name" value="ABC_TM1"/>
    <property type="match status" value="2"/>
</dbReference>
<reference evidence="10 11" key="1">
    <citation type="submission" date="2017-01" db="EMBL/GenBank/DDBJ databases">
        <authorList>
            <person name="Erauso G."/>
        </authorList>
    </citation>
    <scope>NUCLEOTIDE SEQUENCE [LARGE SCALE GENOMIC DNA]</scope>
    <source>
        <strain evidence="10">MESINF1</strain>
    </source>
</reference>
<feature type="transmembrane region" description="Helical" evidence="8">
    <location>
        <begin position="244"/>
        <end position="274"/>
    </location>
</feature>
<dbReference type="Gene3D" id="1.10.3720.10">
    <property type="entry name" value="MetI-like"/>
    <property type="match status" value="2"/>
</dbReference>
<dbReference type="PANTHER" id="PTHR43357">
    <property type="entry name" value="INNER MEMBRANE ABC TRANSPORTER PERMEASE PROTEIN YDCV"/>
    <property type="match status" value="1"/>
</dbReference>
<comment type="subcellular location">
    <subcellularLocation>
        <location evidence="1">Cell inner membrane</location>
        <topology evidence="1">Multi-pass membrane protein</topology>
    </subcellularLocation>
    <subcellularLocation>
        <location evidence="8">Cell membrane</location>
        <topology evidence="8">Multi-pass membrane protein</topology>
    </subcellularLocation>
</comment>
<dbReference type="PANTHER" id="PTHR43357:SF3">
    <property type="entry name" value="FE(3+)-TRANSPORT SYSTEM PERMEASE PROTEIN FBPB 2"/>
    <property type="match status" value="1"/>
</dbReference>
<keyword evidence="3" id="KW-1003">Cell membrane</keyword>
<keyword evidence="2 8" id="KW-0813">Transport</keyword>
<feature type="transmembrane region" description="Helical" evidence="8">
    <location>
        <begin position="66"/>
        <end position="86"/>
    </location>
</feature>
<dbReference type="RefSeq" id="WP_169699088.1">
    <property type="nucleotide sequence ID" value="NZ_LS974202.1"/>
</dbReference>
<protein>
    <submittedName>
        <fullName evidence="10">AfuB</fullName>
    </submittedName>
</protein>
<dbReference type="SUPFAM" id="SSF161098">
    <property type="entry name" value="MetI-like"/>
    <property type="match status" value="2"/>
</dbReference>
<feature type="transmembrane region" description="Helical" evidence="8">
    <location>
        <begin position="424"/>
        <end position="444"/>
    </location>
</feature>
<evidence type="ECO:0000256" key="7">
    <source>
        <dbReference type="ARBA" id="ARBA00023136"/>
    </source>
</evidence>
<feature type="transmembrane region" description="Helical" evidence="8">
    <location>
        <begin position="484"/>
        <end position="507"/>
    </location>
</feature>
<evidence type="ECO:0000256" key="6">
    <source>
        <dbReference type="ARBA" id="ARBA00022989"/>
    </source>
</evidence>
<evidence type="ECO:0000256" key="4">
    <source>
        <dbReference type="ARBA" id="ARBA00022519"/>
    </source>
</evidence>
<feature type="transmembrane region" description="Helical" evidence="8">
    <location>
        <begin position="98"/>
        <end position="118"/>
    </location>
</feature>
<feature type="transmembrane region" description="Helical" evidence="8">
    <location>
        <begin position="295"/>
        <end position="318"/>
    </location>
</feature>